<proteinExistence type="predicted"/>
<dbReference type="Proteomes" id="UP001596442">
    <property type="component" value="Unassembled WGS sequence"/>
</dbReference>
<dbReference type="RefSeq" id="WP_379780120.1">
    <property type="nucleotide sequence ID" value="NZ_JBHSWW010000052.1"/>
</dbReference>
<keyword evidence="1" id="KW-0472">Membrane</keyword>
<dbReference type="EMBL" id="JBHSWW010000052">
    <property type="protein sequence ID" value="MFC6752950.1"/>
    <property type="molecule type" value="Genomic_DNA"/>
</dbReference>
<organism evidence="2 3">
    <name type="scientific">Halorubrum tibetense</name>
    <dbReference type="NCBI Taxonomy" id="175631"/>
    <lineage>
        <taxon>Archaea</taxon>
        <taxon>Methanobacteriati</taxon>
        <taxon>Methanobacteriota</taxon>
        <taxon>Stenosarchaea group</taxon>
        <taxon>Halobacteria</taxon>
        <taxon>Halobacteriales</taxon>
        <taxon>Haloferacaceae</taxon>
        <taxon>Halorubrum</taxon>
    </lineage>
</organism>
<feature type="transmembrane region" description="Helical" evidence="1">
    <location>
        <begin position="21"/>
        <end position="39"/>
    </location>
</feature>
<sequence length="70" mass="7287">MTDTANSGGGLFSRLPEGVKIGLALISIVYGVAILTGTIEDPIPSGVWAVVWISVGIYLIVRAVRLSSQS</sequence>
<feature type="transmembrane region" description="Helical" evidence="1">
    <location>
        <begin position="45"/>
        <end position="64"/>
    </location>
</feature>
<evidence type="ECO:0000256" key="1">
    <source>
        <dbReference type="SAM" id="Phobius"/>
    </source>
</evidence>
<accession>A0ABD5S9C9</accession>
<keyword evidence="1" id="KW-0812">Transmembrane</keyword>
<keyword evidence="3" id="KW-1185">Reference proteome</keyword>
<reference evidence="2 3" key="1">
    <citation type="journal article" date="2019" name="Int. J. Syst. Evol. Microbiol.">
        <title>The Global Catalogue of Microorganisms (GCM) 10K type strain sequencing project: providing services to taxonomists for standard genome sequencing and annotation.</title>
        <authorList>
            <consortium name="The Broad Institute Genomics Platform"/>
            <consortium name="The Broad Institute Genome Sequencing Center for Infectious Disease"/>
            <person name="Wu L."/>
            <person name="Ma J."/>
        </authorList>
    </citation>
    <scope>NUCLEOTIDE SEQUENCE [LARGE SCALE GENOMIC DNA]</scope>
    <source>
        <strain evidence="2 3">CGMCC 1.3239</strain>
    </source>
</reference>
<evidence type="ECO:0000313" key="3">
    <source>
        <dbReference type="Proteomes" id="UP001596442"/>
    </source>
</evidence>
<dbReference type="AlphaFoldDB" id="A0ABD5S9C9"/>
<comment type="caution">
    <text evidence="2">The sequence shown here is derived from an EMBL/GenBank/DDBJ whole genome shotgun (WGS) entry which is preliminary data.</text>
</comment>
<protein>
    <submittedName>
        <fullName evidence="2">Uncharacterized protein</fullName>
    </submittedName>
</protein>
<gene>
    <name evidence="2" type="ORF">ACFQEU_05640</name>
</gene>
<evidence type="ECO:0000313" key="2">
    <source>
        <dbReference type="EMBL" id="MFC6752950.1"/>
    </source>
</evidence>
<keyword evidence="1" id="KW-1133">Transmembrane helix</keyword>
<name>A0ABD5S9C9_9EURY</name>